<name>A0ABW8HRB3_9BACL</name>
<protein>
    <recommendedName>
        <fullName evidence="3">Copper amine oxidase-like N-terminal domain-containing protein</fullName>
    </recommendedName>
</protein>
<keyword evidence="2" id="KW-1185">Reference proteome</keyword>
<dbReference type="Proteomes" id="UP001618531">
    <property type="component" value="Unassembled WGS sequence"/>
</dbReference>
<accession>A0ABW8HRB3</accession>
<gene>
    <name evidence="1" type="ORF">ACINKY_07455</name>
</gene>
<sequence>MDALENKSNLGKQIIIQAGNQQMLVNGQLTVLDSMWGLSSVLENVPARNMVRELGGSIRYKNDDQKITISLDNKVLLEVKRSF</sequence>
<comment type="caution">
    <text evidence="1">The sequence shown here is derived from an EMBL/GenBank/DDBJ whole genome shotgun (WGS) entry which is preliminary data.</text>
</comment>
<evidence type="ECO:0008006" key="3">
    <source>
        <dbReference type="Google" id="ProtNLM"/>
    </source>
</evidence>
<proteinExistence type="predicted"/>
<evidence type="ECO:0000313" key="1">
    <source>
        <dbReference type="EMBL" id="MFK0522037.1"/>
    </source>
</evidence>
<dbReference type="EMBL" id="JBIYSL010000001">
    <property type="protein sequence ID" value="MFK0522037.1"/>
    <property type="molecule type" value="Genomic_DNA"/>
</dbReference>
<reference evidence="1 2" key="1">
    <citation type="submission" date="2024-11" db="EMBL/GenBank/DDBJ databases">
        <title>Identification and Characterization of a Novel Fosfomycin Bacillithiol Transferase FosB8 in Paenibacillus illinoisensis.</title>
        <authorList>
            <person name="Lu W."/>
        </authorList>
    </citation>
    <scope>NUCLEOTIDE SEQUENCE [LARGE SCALE GENOMIC DNA]</scope>
    <source>
        <strain evidence="1 2">WP77</strain>
    </source>
</reference>
<evidence type="ECO:0000313" key="2">
    <source>
        <dbReference type="Proteomes" id="UP001618531"/>
    </source>
</evidence>
<organism evidence="1 2">
    <name type="scientific">Paenibacillus illinoisensis</name>
    <dbReference type="NCBI Taxonomy" id="59845"/>
    <lineage>
        <taxon>Bacteria</taxon>
        <taxon>Bacillati</taxon>
        <taxon>Bacillota</taxon>
        <taxon>Bacilli</taxon>
        <taxon>Bacillales</taxon>
        <taxon>Paenibacillaceae</taxon>
        <taxon>Paenibacillus</taxon>
    </lineage>
</organism>